<reference evidence="4 5" key="1">
    <citation type="journal article" date="2021" name="J. Hered.">
        <title>A chromosome-level genome assembly of the parasitoid wasp, Cotesia glomerata (Hymenoptera: Braconidae).</title>
        <authorList>
            <person name="Pinto B.J."/>
            <person name="Weis J.J."/>
            <person name="Gamble T."/>
            <person name="Ode P.J."/>
            <person name="Paul R."/>
            <person name="Zaspel J.M."/>
        </authorList>
    </citation>
    <scope>NUCLEOTIDE SEQUENCE [LARGE SCALE GENOMIC DNA]</scope>
    <source>
        <strain evidence="4">CgM1</strain>
    </source>
</reference>
<dbReference type="Pfam" id="PF00685">
    <property type="entry name" value="Sulfotransfer_1"/>
    <property type="match status" value="1"/>
</dbReference>
<name>A0AAV7IFV6_COTGL</name>
<dbReference type="AlphaFoldDB" id="A0AAV7IFV6"/>
<accession>A0AAV7IFV6</accession>
<evidence type="ECO:0000313" key="5">
    <source>
        <dbReference type="Proteomes" id="UP000826195"/>
    </source>
</evidence>
<evidence type="ECO:0000256" key="1">
    <source>
        <dbReference type="ARBA" id="ARBA00005771"/>
    </source>
</evidence>
<dbReference type="InterPro" id="IPR027417">
    <property type="entry name" value="P-loop_NTPase"/>
</dbReference>
<evidence type="ECO:0000256" key="2">
    <source>
        <dbReference type="ARBA" id="ARBA00022679"/>
    </source>
</evidence>
<sequence length="360" mass="42756">MLEKFTGERTGWVQVGEKKWFFPHRYIEQQENFHHFKARVDDTWVITYPRSGTTWTQELVWLLSNNLDFDRAKKEYLADRFPFLETTWTQELVWLLSNNLDFDRAKKEYLADRFPFLEFSMFNHPDVTKELLKLNENDPEKQELCKKIAIPGYEVLNAMPSPRFIKSHFPLSLLPGILDVGCKIIYVARNPKDVAVSWYHLNQAIKTQGYKGNFEEFWNYFQDDLTPWSPYWEHLKEAWAQRHHPNLLFIFYEEMQQNFSQTAYKVAEFLGKSYSEKEMCKLSDYLNIKNFRNNPMVNSSQLRDCQIIADGGFVRNGQSGVWSNTFTPQLEAKADAWIKKNLQDTDLVFPYFNNISQLIN</sequence>
<evidence type="ECO:0000259" key="3">
    <source>
        <dbReference type="Pfam" id="PF00685"/>
    </source>
</evidence>
<feature type="domain" description="Sulfotransferase" evidence="3">
    <location>
        <begin position="86"/>
        <end position="345"/>
    </location>
</feature>
<dbReference type="Gene3D" id="3.40.50.300">
    <property type="entry name" value="P-loop containing nucleotide triphosphate hydrolases"/>
    <property type="match status" value="2"/>
</dbReference>
<dbReference type="Proteomes" id="UP000826195">
    <property type="component" value="Unassembled WGS sequence"/>
</dbReference>
<comment type="caution">
    <text evidence="4">The sequence shown here is derived from an EMBL/GenBank/DDBJ whole genome shotgun (WGS) entry which is preliminary data.</text>
</comment>
<comment type="similarity">
    <text evidence="1">Belongs to the sulfotransferase 1 family.</text>
</comment>
<keyword evidence="2" id="KW-0808">Transferase</keyword>
<proteinExistence type="inferred from homology"/>
<keyword evidence="5" id="KW-1185">Reference proteome</keyword>
<dbReference type="GO" id="GO:0008146">
    <property type="term" value="F:sulfotransferase activity"/>
    <property type="evidence" value="ECO:0007669"/>
    <property type="project" value="InterPro"/>
</dbReference>
<organism evidence="4 5">
    <name type="scientific">Cotesia glomerata</name>
    <name type="common">Lepidopteran parasitic wasp</name>
    <name type="synonym">Apanteles glomeratus</name>
    <dbReference type="NCBI Taxonomy" id="32391"/>
    <lineage>
        <taxon>Eukaryota</taxon>
        <taxon>Metazoa</taxon>
        <taxon>Ecdysozoa</taxon>
        <taxon>Arthropoda</taxon>
        <taxon>Hexapoda</taxon>
        <taxon>Insecta</taxon>
        <taxon>Pterygota</taxon>
        <taxon>Neoptera</taxon>
        <taxon>Endopterygota</taxon>
        <taxon>Hymenoptera</taxon>
        <taxon>Apocrita</taxon>
        <taxon>Ichneumonoidea</taxon>
        <taxon>Braconidae</taxon>
        <taxon>Microgastrinae</taxon>
        <taxon>Cotesia</taxon>
    </lineage>
</organism>
<protein>
    <recommendedName>
        <fullName evidence="3">Sulfotransferase domain-containing protein</fullName>
    </recommendedName>
</protein>
<dbReference type="EMBL" id="JAHXZJ010000374">
    <property type="protein sequence ID" value="KAH0560481.1"/>
    <property type="molecule type" value="Genomic_DNA"/>
</dbReference>
<gene>
    <name evidence="4" type="ORF">KQX54_005123</name>
</gene>
<dbReference type="InterPro" id="IPR000863">
    <property type="entry name" value="Sulfotransferase_dom"/>
</dbReference>
<dbReference type="PANTHER" id="PTHR11783">
    <property type="entry name" value="SULFOTRANSFERASE SULT"/>
    <property type="match status" value="1"/>
</dbReference>
<dbReference type="SUPFAM" id="SSF52540">
    <property type="entry name" value="P-loop containing nucleoside triphosphate hydrolases"/>
    <property type="match status" value="2"/>
</dbReference>
<evidence type="ECO:0000313" key="4">
    <source>
        <dbReference type="EMBL" id="KAH0560481.1"/>
    </source>
</evidence>